<evidence type="ECO:0000313" key="1">
    <source>
        <dbReference type="EMBL" id="JAD16972.1"/>
    </source>
</evidence>
<accession>A0A0A8XZ36</accession>
<dbReference type="AlphaFoldDB" id="A0A0A8XZ36"/>
<name>A0A0A8XZ36_ARUDO</name>
<reference evidence="1" key="2">
    <citation type="journal article" date="2015" name="Data Brief">
        <title>Shoot transcriptome of the giant reed, Arundo donax.</title>
        <authorList>
            <person name="Barrero R.A."/>
            <person name="Guerrero F.D."/>
            <person name="Moolhuijzen P."/>
            <person name="Goolsby J.A."/>
            <person name="Tidwell J."/>
            <person name="Bellgard S.E."/>
            <person name="Bellgard M.I."/>
        </authorList>
    </citation>
    <scope>NUCLEOTIDE SEQUENCE</scope>
    <source>
        <tissue evidence="1">Shoot tissue taken approximately 20 cm above the soil surface</tissue>
    </source>
</reference>
<reference evidence="1" key="1">
    <citation type="submission" date="2014-09" db="EMBL/GenBank/DDBJ databases">
        <authorList>
            <person name="Magalhaes I.L.F."/>
            <person name="Oliveira U."/>
            <person name="Santos F.R."/>
            <person name="Vidigal T.H.D.A."/>
            <person name="Brescovit A.D."/>
            <person name="Santos A.J."/>
        </authorList>
    </citation>
    <scope>NUCLEOTIDE SEQUENCE</scope>
    <source>
        <tissue evidence="1">Shoot tissue taken approximately 20 cm above the soil surface</tissue>
    </source>
</reference>
<sequence>MIYQFFSRNTSQKVKEHTKFLKFVNQLKNGITWILLKLRNQLMVIWRTSKIETMQ</sequence>
<dbReference type="EMBL" id="GBRH01280923">
    <property type="protein sequence ID" value="JAD16972.1"/>
    <property type="molecule type" value="Transcribed_RNA"/>
</dbReference>
<proteinExistence type="predicted"/>
<organism evidence="1">
    <name type="scientific">Arundo donax</name>
    <name type="common">Giant reed</name>
    <name type="synonym">Donax arundinaceus</name>
    <dbReference type="NCBI Taxonomy" id="35708"/>
    <lineage>
        <taxon>Eukaryota</taxon>
        <taxon>Viridiplantae</taxon>
        <taxon>Streptophyta</taxon>
        <taxon>Embryophyta</taxon>
        <taxon>Tracheophyta</taxon>
        <taxon>Spermatophyta</taxon>
        <taxon>Magnoliopsida</taxon>
        <taxon>Liliopsida</taxon>
        <taxon>Poales</taxon>
        <taxon>Poaceae</taxon>
        <taxon>PACMAD clade</taxon>
        <taxon>Arundinoideae</taxon>
        <taxon>Arundineae</taxon>
        <taxon>Arundo</taxon>
    </lineage>
</organism>
<protein>
    <submittedName>
        <fullName evidence="1">Uncharacterized protein</fullName>
    </submittedName>
</protein>